<dbReference type="NCBIfam" id="TIGR02135">
    <property type="entry name" value="phoU_full"/>
    <property type="match status" value="1"/>
</dbReference>
<dbReference type="InterPro" id="IPR026022">
    <property type="entry name" value="PhoU_dom"/>
</dbReference>
<name>A0A2M9FXA8_9PROT</name>
<dbReference type="GO" id="GO:0045936">
    <property type="term" value="P:negative regulation of phosphate metabolic process"/>
    <property type="evidence" value="ECO:0007669"/>
    <property type="project" value="InterPro"/>
</dbReference>
<accession>A0A2M9FXA8</accession>
<comment type="subcellular location">
    <subcellularLocation>
        <location evidence="1 8">Cytoplasm</location>
    </subcellularLocation>
</comment>
<evidence type="ECO:0000256" key="7">
    <source>
        <dbReference type="ARBA" id="ARBA00056181"/>
    </source>
</evidence>
<dbReference type="GO" id="GO:0030643">
    <property type="term" value="P:intracellular phosphate ion homeostasis"/>
    <property type="evidence" value="ECO:0007669"/>
    <property type="project" value="InterPro"/>
</dbReference>
<dbReference type="AlphaFoldDB" id="A0A2M9FXA8"/>
<keyword evidence="6 8" id="KW-0592">Phosphate transport</keyword>
<sequence>MASHEPSTPHTVSSYEEELTRLNNLILELGGLVEAQLSGAIRAMTKRDSDAAERLIVQDLRIDELEETVNDLAVNILARRQPVAGDLRLVVSVIKIAGDLERLGDYAKNIAKRTLVINQSPPIAPLTTVPRMSERVQRMLDQALTAFVQGDDELAEKVWAADEEVDELYNSFFRELLTYMMEDPRNISAAAHLLFVAKNIERMGDLVTNIAERIYFTATGHQIEAERPKRDVTSLTDVSDDGAVTTETP</sequence>
<dbReference type="InterPro" id="IPR038078">
    <property type="entry name" value="PhoU-like_sf"/>
</dbReference>
<dbReference type="GO" id="GO:0006817">
    <property type="term" value="P:phosphate ion transport"/>
    <property type="evidence" value="ECO:0007669"/>
    <property type="project" value="UniProtKB-KW"/>
</dbReference>
<dbReference type="Gene3D" id="1.20.58.220">
    <property type="entry name" value="Phosphate transport system protein phou homolog 2, domain 2"/>
    <property type="match status" value="1"/>
</dbReference>
<protein>
    <recommendedName>
        <fullName evidence="8">Phosphate-specific transport system accessory protein PhoU</fullName>
    </recommendedName>
</protein>
<evidence type="ECO:0000256" key="6">
    <source>
        <dbReference type="ARBA" id="ARBA00022592"/>
    </source>
</evidence>
<dbReference type="FunFam" id="1.20.58.220:FF:000004">
    <property type="entry name" value="Phosphate-specific transport system accessory protein PhoU"/>
    <property type="match status" value="1"/>
</dbReference>
<gene>
    <name evidence="11" type="primary">phoU</name>
    <name evidence="11" type="ORF">CVT23_18860</name>
</gene>
<evidence type="ECO:0000256" key="5">
    <source>
        <dbReference type="ARBA" id="ARBA00022490"/>
    </source>
</evidence>
<comment type="caution">
    <text evidence="11">The sequence shown here is derived from an EMBL/GenBank/DDBJ whole genome shotgun (WGS) entry which is preliminary data.</text>
</comment>
<keyword evidence="12" id="KW-1185">Reference proteome</keyword>
<evidence type="ECO:0000313" key="12">
    <source>
        <dbReference type="Proteomes" id="UP000229498"/>
    </source>
</evidence>
<evidence type="ECO:0000256" key="9">
    <source>
        <dbReference type="SAM" id="MobiDB-lite"/>
    </source>
</evidence>
<comment type="similarity">
    <text evidence="2 8">Belongs to the PhoU family.</text>
</comment>
<dbReference type="Proteomes" id="UP000229498">
    <property type="component" value="Unassembled WGS sequence"/>
</dbReference>
<dbReference type="PANTHER" id="PTHR42930:SF3">
    <property type="entry name" value="PHOSPHATE-SPECIFIC TRANSPORT SYSTEM ACCESSORY PROTEIN PHOU"/>
    <property type="match status" value="1"/>
</dbReference>
<dbReference type="GO" id="GO:0005737">
    <property type="term" value="C:cytoplasm"/>
    <property type="evidence" value="ECO:0007669"/>
    <property type="project" value="UniProtKB-SubCell"/>
</dbReference>
<evidence type="ECO:0000256" key="1">
    <source>
        <dbReference type="ARBA" id="ARBA00004496"/>
    </source>
</evidence>
<feature type="domain" description="PhoU" evidence="10">
    <location>
        <begin position="130"/>
        <end position="214"/>
    </location>
</feature>
<dbReference type="EMBL" id="PHIG01000048">
    <property type="protein sequence ID" value="PJK28096.1"/>
    <property type="molecule type" value="Genomic_DNA"/>
</dbReference>
<dbReference type="RefSeq" id="WP_109792923.1">
    <property type="nucleotide sequence ID" value="NZ_PHIG01000048.1"/>
</dbReference>
<evidence type="ECO:0000256" key="8">
    <source>
        <dbReference type="PIRNR" id="PIRNR003107"/>
    </source>
</evidence>
<organism evidence="11 12">
    <name type="scientific">Minwuia thermotolerans</name>
    <dbReference type="NCBI Taxonomy" id="2056226"/>
    <lineage>
        <taxon>Bacteria</taxon>
        <taxon>Pseudomonadati</taxon>
        <taxon>Pseudomonadota</taxon>
        <taxon>Alphaproteobacteria</taxon>
        <taxon>Minwuiales</taxon>
        <taxon>Minwuiaceae</taxon>
        <taxon>Minwuia</taxon>
    </lineage>
</organism>
<dbReference type="PIRSF" id="PIRSF003107">
    <property type="entry name" value="PhoU"/>
    <property type="match status" value="1"/>
</dbReference>
<feature type="domain" description="PhoU" evidence="10">
    <location>
        <begin position="26"/>
        <end position="114"/>
    </location>
</feature>
<proteinExistence type="inferred from homology"/>
<evidence type="ECO:0000256" key="2">
    <source>
        <dbReference type="ARBA" id="ARBA00008107"/>
    </source>
</evidence>
<dbReference type="SUPFAM" id="SSF109755">
    <property type="entry name" value="PhoU-like"/>
    <property type="match status" value="1"/>
</dbReference>
<keyword evidence="5 8" id="KW-0963">Cytoplasm</keyword>
<feature type="region of interest" description="Disordered" evidence="9">
    <location>
        <begin position="227"/>
        <end position="249"/>
    </location>
</feature>
<comment type="subunit">
    <text evidence="3 8">Homodimer.</text>
</comment>
<evidence type="ECO:0000313" key="11">
    <source>
        <dbReference type="EMBL" id="PJK28096.1"/>
    </source>
</evidence>
<dbReference type="InterPro" id="IPR028366">
    <property type="entry name" value="PhoU"/>
</dbReference>
<comment type="function">
    <text evidence="7 8">Plays a role in the regulation of phosphate uptake.</text>
</comment>
<evidence type="ECO:0000256" key="4">
    <source>
        <dbReference type="ARBA" id="ARBA00022448"/>
    </source>
</evidence>
<dbReference type="OrthoDB" id="9814256at2"/>
<dbReference type="PANTHER" id="PTHR42930">
    <property type="entry name" value="PHOSPHATE-SPECIFIC TRANSPORT SYSTEM ACCESSORY PROTEIN PHOU"/>
    <property type="match status" value="1"/>
</dbReference>
<evidence type="ECO:0000259" key="10">
    <source>
        <dbReference type="Pfam" id="PF01895"/>
    </source>
</evidence>
<keyword evidence="4 8" id="KW-0813">Transport</keyword>
<reference evidence="11 12" key="1">
    <citation type="submission" date="2017-11" db="EMBL/GenBank/DDBJ databases">
        <title>Draft genome sequence of Rhizobiales bacterium SY3-13.</title>
        <authorList>
            <person name="Sun C."/>
        </authorList>
    </citation>
    <scope>NUCLEOTIDE SEQUENCE [LARGE SCALE GENOMIC DNA]</scope>
    <source>
        <strain evidence="11 12">SY3-13</strain>
    </source>
</reference>
<evidence type="ECO:0000256" key="3">
    <source>
        <dbReference type="ARBA" id="ARBA00011738"/>
    </source>
</evidence>
<dbReference type="Pfam" id="PF01895">
    <property type="entry name" value="PhoU"/>
    <property type="match status" value="2"/>
</dbReference>